<dbReference type="AlphaFoldDB" id="A0AAV7KLM9"/>
<accession>A0AAV7KLM9</accession>
<reference evidence="2" key="1">
    <citation type="journal article" date="2022" name="bioRxiv">
        <title>Sequencing and chromosome-scale assembly of the giantPleurodeles waltlgenome.</title>
        <authorList>
            <person name="Brown T."/>
            <person name="Elewa A."/>
            <person name="Iarovenko S."/>
            <person name="Subramanian E."/>
            <person name="Araus A.J."/>
            <person name="Petzold A."/>
            <person name="Susuki M."/>
            <person name="Suzuki K.-i.T."/>
            <person name="Hayashi T."/>
            <person name="Toyoda A."/>
            <person name="Oliveira C."/>
            <person name="Osipova E."/>
            <person name="Leigh N.D."/>
            <person name="Simon A."/>
            <person name="Yun M.H."/>
        </authorList>
    </citation>
    <scope>NUCLEOTIDE SEQUENCE</scope>
    <source>
        <strain evidence="2">20211129_DDA</strain>
        <tissue evidence="2">Liver</tissue>
    </source>
</reference>
<dbReference type="Proteomes" id="UP001066276">
    <property type="component" value="Chromosome 12"/>
</dbReference>
<gene>
    <name evidence="2" type="ORF">NDU88_000198</name>
</gene>
<name>A0AAV7KLM9_PLEWA</name>
<keyword evidence="3" id="KW-1185">Reference proteome</keyword>
<proteinExistence type="predicted"/>
<feature type="compositionally biased region" description="Low complexity" evidence="1">
    <location>
        <begin position="161"/>
        <end position="181"/>
    </location>
</feature>
<evidence type="ECO:0000313" key="2">
    <source>
        <dbReference type="EMBL" id="KAJ1079976.1"/>
    </source>
</evidence>
<dbReference type="Gene3D" id="3.30.70.1820">
    <property type="entry name" value="L1 transposable element, RRM domain"/>
    <property type="match status" value="1"/>
</dbReference>
<feature type="region of interest" description="Disordered" evidence="1">
    <location>
        <begin position="150"/>
        <end position="184"/>
    </location>
</feature>
<comment type="caution">
    <text evidence="2">The sequence shown here is derived from an EMBL/GenBank/DDBJ whole genome shotgun (WGS) entry which is preliminary data.</text>
</comment>
<dbReference type="EMBL" id="JANPWB010000016">
    <property type="protein sequence ID" value="KAJ1079976.1"/>
    <property type="molecule type" value="Genomic_DNA"/>
</dbReference>
<protein>
    <submittedName>
        <fullName evidence="2">Uncharacterized protein</fullName>
    </submittedName>
</protein>
<sequence>MSVLFGLPEKEEGADLRAFLKVFIHTLTGLTFSPILEFQRAQRIGPLHRNTNRSPRPIIARFLRHKQVPQLLLAARAHGPYCHINQEIRIAADFSRQTNEKRKSFLALRPQLHHLNIKFGLVKSTRMRIMIDGKSRDFFEPTDLCSFSDGLSTQPMDLESTDLPSTPSTLSDSTRPTDTDPGALRNYSAAQKRERFIDHLPRSQDGRDKALQAVADITGVAQGQIEVPLETPAPCQLIDWYVSWGQLLDHLLTTIGRPE</sequence>
<evidence type="ECO:0000256" key="1">
    <source>
        <dbReference type="SAM" id="MobiDB-lite"/>
    </source>
</evidence>
<evidence type="ECO:0000313" key="3">
    <source>
        <dbReference type="Proteomes" id="UP001066276"/>
    </source>
</evidence>
<organism evidence="2 3">
    <name type="scientific">Pleurodeles waltl</name>
    <name type="common">Iberian ribbed newt</name>
    <dbReference type="NCBI Taxonomy" id="8319"/>
    <lineage>
        <taxon>Eukaryota</taxon>
        <taxon>Metazoa</taxon>
        <taxon>Chordata</taxon>
        <taxon>Craniata</taxon>
        <taxon>Vertebrata</taxon>
        <taxon>Euteleostomi</taxon>
        <taxon>Amphibia</taxon>
        <taxon>Batrachia</taxon>
        <taxon>Caudata</taxon>
        <taxon>Salamandroidea</taxon>
        <taxon>Salamandridae</taxon>
        <taxon>Pleurodelinae</taxon>
        <taxon>Pleurodeles</taxon>
    </lineage>
</organism>